<reference evidence="2 3" key="1">
    <citation type="submission" date="2015-09" db="EMBL/GenBank/DDBJ databases">
        <title>Atta colombica WGS genome.</title>
        <authorList>
            <person name="Nygaard S."/>
            <person name="Hu H."/>
            <person name="Boomsma J."/>
            <person name="Zhang G."/>
        </authorList>
    </citation>
    <scope>NUCLEOTIDE SEQUENCE [LARGE SCALE GENOMIC DNA]</scope>
    <source>
        <strain evidence="2">Treedump-2</strain>
        <tissue evidence="2">Whole body</tissue>
    </source>
</reference>
<name>A0A195B997_9HYME</name>
<feature type="non-terminal residue" evidence="2">
    <location>
        <position position="1"/>
    </location>
</feature>
<keyword evidence="3" id="KW-1185">Reference proteome</keyword>
<organism evidence="2 3">
    <name type="scientific">Atta colombica</name>
    <dbReference type="NCBI Taxonomy" id="520822"/>
    <lineage>
        <taxon>Eukaryota</taxon>
        <taxon>Metazoa</taxon>
        <taxon>Ecdysozoa</taxon>
        <taxon>Arthropoda</taxon>
        <taxon>Hexapoda</taxon>
        <taxon>Insecta</taxon>
        <taxon>Pterygota</taxon>
        <taxon>Neoptera</taxon>
        <taxon>Endopterygota</taxon>
        <taxon>Hymenoptera</taxon>
        <taxon>Apocrita</taxon>
        <taxon>Aculeata</taxon>
        <taxon>Formicoidea</taxon>
        <taxon>Formicidae</taxon>
        <taxon>Myrmicinae</taxon>
        <taxon>Atta</taxon>
    </lineage>
</organism>
<evidence type="ECO:0000313" key="2">
    <source>
        <dbReference type="EMBL" id="KYM80764.1"/>
    </source>
</evidence>
<feature type="compositionally biased region" description="Basic and acidic residues" evidence="1">
    <location>
        <begin position="26"/>
        <end position="40"/>
    </location>
</feature>
<accession>A0A195B997</accession>
<evidence type="ECO:0000256" key="1">
    <source>
        <dbReference type="SAM" id="MobiDB-lite"/>
    </source>
</evidence>
<gene>
    <name evidence="2" type="ORF">ALC53_08765</name>
</gene>
<feature type="compositionally biased region" description="Basic and acidic residues" evidence="1">
    <location>
        <begin position="65"/>
        <end position="74"/>
    </location>
</feature>
<sequence>KTLRITGITVPSDNCFLYRMREKGIRKEKKEKEEIEERKTERKRATRRKRNPNRPTIDSLPCKIAHSDKENKKK</sequence>
<dbReference type="EMBL" id="KQ976556">
    <property type="protein sequence ID" value="KYM80764.1"/>
    <property type="molecule type" value="Genomic_DNA"/>
</dbReference>
<dbReference type="AlphaFoldDB" id="A0A195B997"/>
<feature type="region of interest" description="Disordered" evidence="1">
    <location>
        <begin position="26"/>
        <end position="74"/>
    </location>
</feature>
<evidence type="ECO:0000313" key="3">
    <source>
        <dbReference type="Proteomes" id="UP000078540"/>
    </source>
</evidence>
<protein>
    <submittedName>
        <fullName evidence="2">Uncharacterized protein</fullName>
    </submittedName>
</protein>
<feature type="compositionally biased region" description="Basic residues" evidence="1">
    <location>
        <begin position="41"/>
        <end position="52"/>
    </location>
</feature>
<dbReference type="Proteomes" id="UP000078540">
    <property type="component" value="Unassembled WGS sequence"/>
</dbReference>
<proteinExistence type="predicted"/>